<dbReference type="AlphaFoldDB" id="S9QN69"/>
<feature type="signal peptide" evidence="2">
    <location>
        <begin position="1"/>
        <end position="24"/>
    </location>
</feature>
<evidence type="ECO:0000259" key="3">
    <source>
        <dbReference type="SMART" id="SM00939"/>
    </source>
</evidence>
<keyword evidence="1 4" id="KW-0378">Hydrolase</keyword>
<dbReference type="InterPro" id="IPR050585">
    <property type="entry name" value="Xaa-Pro_dipeptidyl-ppase/CocE"/>
</dbReference>
<name>S9QN69_CYSF2</name>
<dbReference type="Pfam" id="PF02129">
    <property type="entry name" value="Peptidase_S15"/>
    <property type="match status" value="1"/>
</dbReference>
<dbReference type="Gene3D" id="2.60.120.260">
    <property type="entry name" value="Galactose-binding domain-like"/>
    <property type="match status" value="1"/>
</dbReference>
<dbReference type="OrthoDB" id="9806163at2"/>
<keyword evidence="2" id="KW-0732">Signal</keyword>
<evidence type="ECO:0000256" key="1">
    <source>
        <dbReference type="ARBA" id="ARBA00022801"/>
    </source>
</evidence>
<dbReference type="RefSeq" id="WP_002621628.1">
    <property type="nucleotide sequence ID" value="NZ_ANAH02000007.1"/>
</dbReference>
<feature type="domain" description="Xaa-Pro dipeptidyl-peptidase C-terminal" evidence="3">
    <location>
        <begin position="370"/>
        <end position="633"/>
    </location>
</feature>
<dbReference type="SMART" id="SM00939">
    <property type="entry name" value="PepX_C"/>
    <property type="match status" value="1"/>
</dbReference>
<dbReference type="PANTHER" id="PTHR43056">
    <property type="entry name" value="PEPTIDASE S9 PROLYL OLIGOPEPTIDASE"/>
    <property type="match status" value="1"/>
</dbReference>
<dbReference type="InterPro" id="IPR005674">
    <property type="entry name" value="CocE/Ser_esterase"/>
</dbReference>
<dbReference type="EMBL" id="ANAH02000007">
    <property type="protein sequence ID" value="EPX62719.1"/>
    <property type="molecule type" value="Genomic_DNA"/>
</dbReference>
<protein>
    <submittedName>
        <fullName evidence="4">Hydrolase, CocE/NonD family</fullName>
    </submittedName>
</protein>
<accession>S9QN69</accession>
<comment type="caution">
    <text evidence="4">The sequence shown here is derived from an EMBL/GenBank/DDBJ whole genome shotgun (WGS) entry which is preliminary data.</text>
</comment>
<dbReference type="Gene3D" id="1.10.3020.10">
    <property type="entry name" value="alpha-amino acid ester hydrolase ( Helical cap domain)"/>
    <property type="match status" value="1"/>
</dbReference>
<dbReference type="SUPFAM" id="SSF53474">
    <property type="entry name" value="alpha/beta-Hydrolases"/>
    <property type="match status" value="1"/>
</dbReference>
<dbReference type="InterPro" id="IPR029058">
    <property type="entry name" value="AB_hydrolase_fold"/>
</dbReference>
<organism evidence="4 5">
    <name type="scientific">Cystobacter fuscus (strain ATCC 25194 / DSM 2262 / NBRC 100088 / M29)</name>
    <dbReference type="NCBI Taxonomy" id="1242864"/>
    <lineage>
        <taxon>Bacteria</taxon>
        <taxon>Pseudomonadati</taxon>
        <taxon>Myxococcota</taxon>
        <taxon>Myxococcia</taxon>
        <taxon>Myxococcales</taxon>
        <taxon>Cystobacterineae</taxon>
        <taxon>Archangiaceae</taxon>
        <taxon>Cystobacter</taxon>
    </lineage>
</organism>
<dbReference type="InterPro" id="IPR013736">
    <property type="entry name" value="Xaa-Pro_dipept_C"/>
</dbReference>
<feature type="chain" id="PRO_5004568137" evidence="2">
    <location>
        <begin position="25"/>
        <end position="642"/>
    </location>
</feature>
<dbReference type="GO" id="GO:0008239">
    <property type="term" value="F:dipeptidyl-peptidase activity"/>
    <property type="evidence" value="ECO:0007669"/>
    <property type="project" value="InterPro"/>
</dbReference>
<dbReference type="InterPro" id="IPR000383">
    <property type="entry name" value="Xaa-Pro-like_dom"/>
</dbReference>
<keyword evidence="5" id="KW-1185">Reference proteome</keyword>
<dbReference type="NCBIfam" id="TIGR00976">
    <property type="entry name" value="CocE_NonD"/>
    <property type="match status" value="1"/>
</dbReference>
<dbReference type="Gene3D" id="3.40.50.1820">
    <property type="entry name" value="alpha/beta hydrolase"/>
    <property type="match status" value="1"/>
</dbReference>
<dbReference type="PANTHER" id="PTHR43056:SF10">
    <property type="entry name" value="COCE_NOND FAMILY, PUTATIVE (AFU_ORTHOLOGUE AFUA_7G00600)-RELATED"/>
    <property type="match status" value="1"/>
</dbReference>
<evidence type="ECO:0000256" key="2">
    <source>
        <dbReference type="SAM" id="SignalP"/>
    </source>
</evidence>
<dbReference type="SUPFAM" id="SSF49785">
    <property type="entry name" value="Galactose-binding domain-like"/>
    <property type="match status" value="1"/>
</dbReference>
<sequence length="642" mass="72703">MHPTLRHLMVLGLLVLTGAARAQAARPTPDGEGPERFEYLRSHYTKFEYRIPMRDGTRLFTSVYVPNDASPGKRYPVLLVRTPYSVAPYGVDRYARRLGPTAQYEKEGFIFVFQDVRGQHMSEGTFVNMRPHLATKKGPKDTDESTDTYDTIEWLVKNVPGNNGRVGQWGISYPGYYTSAGAIDSHPALKAISPQAPIADWFWDDMHRHGAFNLVLAFNFFSGFGLPRPQPTDSEEWKRFEHGTPDAYQFFLELGALGNADARHFKGDVAFWKDLVAHPNYDAFWQSRNLLPHLKNIKAAVLVVGGWFDTEDLYGPLRTYAAIEKQNPGISNSLLMGPWIHGGWMRTDGSSLGDADFGFSTSQLYQELGFTFFKHHLKGGEAPALSEATLFETGANRWRHFDTWPPKAVREQRLYFQPKGALAFQAPSVTGESFDEYVSDPARPVPYTQEITTGWAKNYMTEDQRFAARRPDVLVYQTAPLEKDLTLAGPLEADLWVSTTGSDADWVVKLIDVNPGKLPGAARREESPDAIDRGHQQTLVRGEPFRGRFRESYSQPKAFTPGEVTRVRFTLNDVLHTFKRGHRVMIQVQSSWFPFIDRNPQTFVPNIFEAREEDFVRAFHRVHHTAQHPSSLKVGVMPALDD</sequence>
<evidence type="ECO:0000313" key="5">
    <source>
        <dbReference type="Proteomes" id="UP000011682"/>
    </source>
</evidence>
<reference evidence="4" key="1">
    <citation type="submission" date="2013-05" db="EMBL/GenBank/DDBJ databases">
        <title>Genome assembly of Cystobacter fuscus DSM 2262.</title>
        <authorList>
            <person name="Sharma G."/>
            <person name="Khatri I."/>
            <person name="Kaur C."/>
            <person name="Mayilraj S."/>
            <person name="Subramanian S."/>
        </authorList>
    </citation>
    <scope>NUCLEOTIDE SEQUENCE [LARGE SCALE GENOMIC DNA]</scope>
    <source>
        <strain evidence="4">DSM 2262</strain>
    </source>
</reference>
<proteinExistence type="predicted"/>
<gene>
    <name evidence="4" type="ORF">D187_008907</name>
</gene>
<evidence type="ECO:0000313" key="4">
    <source>
        <dbReference type="EMBL" id="EPX62719.1"/>
    </source>
</evidence>
<dbReference type="InterPro" id="IPR008979">
    <property type="entry name" value="Galactose-bd-like_sf"/>
</dbReference>
<dbReference type="Pfam" id="PF08530">
    <property type="entry name" value="PepX_C"/>
    <property type="match status" value="1"/>
</dbReference>
<dbReference type="eggNOG" id="COG2936">
    <property type="taxonomic scope" value="Bacteria"/>
</dbReference>
<dbReference type="Proteomes" id="UP000011682">
    <property type="component" value="Unassembled WGS sequence"/>
</dbReference>